<name>A0ABQ1MES9_9BACT</name>
<keyword evidence="1" id="KW-0472">Membrane</keyword>
<protein>
    <recommendedName>
        <fullName evidence="4">DUF304 domain-containing protein</fullName>
    </recommendedName>
</protein>
<evidence type="ECO:0000313" key="2">
    <source>
        <dbReference type="EMBL" id="GGC39332.1"/>
    </source>
</evidence>
<sequence length="163" mass="19020">MGQQVSQSSKIFLLGFGIDNLRDKIKAGWFIFLGLSFFMISFMYFSRNTSGFFERWLMPFTYLTMSLIFLFKGLLMVFPYFILTPKVELNDQYLMVKLSVFTKRSILTWDDIKEVEFASYTVNVITESGKQTFRYKTGKNRSVEIKQAIREVAEKKGITIIDG</sequence>
<comment type="caution">
    <text evidence="2">The sequence shown here is derived from an EMBL/GenBank/DDBJ whole genome shotgun (WGS) entry which is preliminary data.</text>
</comment>
<dbReference type="RefSeq" id="WP_188464113.1">
    <property type="nucleotide sequence ID" value="NZ_BAABHU010000008.1"/>
</dbReference>
<feature type="transmembrane region" description="Helical" evidence="1">
    <location>
        <begin position="60"/>
        <end position="83"/>
    </location>
</feature>
<proteinExistence type="predicted"/>
<keyword evidence="3" id="KW-1185">Reference proteome</keyword>
<evidence type="ECO:0000256" key="1">
    <source>
        <dbReference type="SAM" id="Phobius"/>
    </source>
</evidence>
<gene>
    <name evidence="2" type="ORF">GCM10011506_26070</name>
</gene>
<feature type="transmembrane region" description="Helical" evidence="1">
    <location>
        <begin position="27"/>
        <end position="45"/>
    </location>
</feature>
<organism evidence="2 3">
    <name type="scientific">Marivirga lumbricoides</name>
    <dbReference type="NCBI Taxonomy" id="1046115"/>
    <lineage>
        <taxon>Bacteria</taxon>
        <taxon>Pseudomonadati</taxon>
        <taxon>Bacteroidota</taxon>
        <taxon>Cytophagia</taxon>
        <taxon>Cytophagales</taxon>
        <taxon>Marivirgaceae</taxon>
        <taxon>Marivirga</taxon>
    </lineage>
</organism>
<evidence type="ECO:0000313" key="3">
    <source>
        <dbReference type="Proteomes" id="UP000636010"/>
    </source>
</evidence>
<reference evidence="3" key="1">
    <citation type="journal article" date="2019" name="Int. J. Syst. Evol. Microbiol.">
        <title>The Global Catalogue of Microorganisms (GCM) 10K type strain sequencing project: providing services to taxonomists for standard genome sequencing and annotation.</title>
        <authorList>
            <consortium name="The Broad Institute Genomics Platform"/>
            <consortium name="The Broad Institute Genome Sequencing Center for Infectious Disease"/>
            <person name="Wu L."/>
            <person name="Ma J."/>
        </authorList>
    </citation>
    <scope>NUCLEOTIDE SEQUENCE [LARGE SCALE GENOMIC DNA]</scope>
    <source>
        <strain evidence="3">CGMCC 1.10832</strain>
    </source>
</reference>
<accession>A0ABQ1MES9</accession>
<dbReference type="EMBL" id="BMEC01000008">
    <property type="protein sequence ID" value="GGC39332.1"/>
    <property type="molecule type" value="Genomic_DNA"/>
</dbReference>
<dbReference type="Proteomes" id="UP000636010">
    <property type="component" value="Unassembled WGS sequence"/>
</dbReference>
<keyword evidence="1" id="KW-1133">Transmembrane helix</keyword>
<evidence type="ECO:0008006" key="4">
    <source>
        <dbReference type="Google" id="ProtNLM"/>
    </source>
</evidence>
<keyword evidence="1" id="KW-0812">Transmembrane</keyword>